<sequence>MATLSKTRCRKGWRDVRAPSTKQPNTNNHRTGAKGSIDPRPRKDPGCGSKTAAADVVEIREDDREVGEGNLSLPELDGGVESGVDRKEDSKGGVVGLWGAPPQRPPGSNPNRNCYSEIRAILARARTTAPISVQPSKRMKRSPSNIMRQSSLTKLGSMINTAVNKRAEDFILIAFKRMNPRGNIQFRKRDQELDVDSNNTTDTSETESDDGTYEYEQELFDLAT</sequence>
<accession>A0A834NBH2</accession>
<feature type="region of interest" description="Disordered" evidence="1">
    <location>
        <begin position="1"/>
        <end position="110"/>
    </location>
</feature>
<evidence type="ECO:0000313" key="3">
    <source>
        <dbReference type="Proteomes" id="UP000617340"/>
    </source>
</evidence>
<feature type="compositionally biased region" description="Basic and acidic residues" evidence="1">
    <location>
        <begin position="57"/>
        <end position="67"/>
    </location>
</feature>
<protein>
    <submittedName>
        <fullName evidence="2">Uncharacterized protein</fullName>
    </submittedName>
</protein>
<keyword evidence="3" id="KW-1185">Reference proteome</keyword>
<feature type="region of interest" description="Disordered" evidence="1">
    <location>
        <begin position="185"/>
        <end position="215"/>
    </location>
</feature>
<name>A0A834NBH2_VESGE</name>
<proteinExistence type="predicted"/>
<feature type="compositionally biased region" description="Acidic residues" evidence="1">
    <location>
        <begin position="204"/>
        <end position="215"/>
    </location>
</feature>
<dbReference type="EMBL" id="JACSDZ010000005">
    <property type="protein sequence ID" value="KAF7403890.1"/>
    <property type="molecule type" value="Genomic_DNA"/>
</dbReference>
<evidence type="ECO:0000313" key="2">
    <source>
        <dbReference type="EMBL" id="KAF7403890.1"/>
    </source>
</evidence>
<feature type="compositionally biased region" description="Polar residues" evidence="1">
    <location>
        <begin position="20"/>
        <end position="30"/>
    </location>
</feature>
<organism evidence="2 3">
    <name type="scientific">Vespula germanica</name>
    <name type="common">German yellow jacket</name>
    <name type="synonym">Paravespula germanica</name>
    <dbReference type="NCBI Taxonomy" id="30212"/>
    <lineage>
        <taxon>Eukaryota</taxon>
        <taxon>Metazoa</taxon>
        <taxon>Ecdysozoa</taxon>
        <taxon>Arthropoda</taxon>
        <taxon>Hexapoda</taxon>
        <taxon>Insecta</taxon>
        <taxon>Pterygota</taxon>
        <taxon>Neoptera</taxon>
        <taxon>Endopterygota</taxon>
        <taxon>Hymenoptera</taxon>
        <taxon>Apocrita</taxon>
        <taxon>Aculeata</taxon>
        <taxon>Vespoidea</taxon>
        <taxon>Vespidae</taxon>
        <taxon>Vespinae</taxon>
        <taxon>Vespula</taxon>
    </lineage>
</organism>
<dbReference type="Proteomes" id="UP000617340">
    <property type="component" value="Unassembled WGS sequence"/>
</dbReference>
<gene>
    <name evidence="2" type="ORF">HZH68_006684</name>
</gene>
<evidence type="ECO:0000256" key="1">
    <source>
        <dbReference type="SAM" id="MobiDB-lite"/>
    </source>
</evidence>
<dbReference type="AlphaFoldDB" id="A0A834NBH2"/>
<reference evidence="2" key="1">
    <citation type="journal article" date="2020" name="G3 (Bethesda)">
        <title>High-Quality Assemblies for Three Invasive Social Wasps from the &lt;i&gt;Vespula&lt;/i&gt; Genus.</title>
        <authorList>
            <person name="Harrop T.W.R."/>
            <person name="Guhlin J."/>
            <person name="McLaughlin G.M."/>
            <person name="Permina E."/>
            <person name="Stockwell P."/>
            <person name="Gilligan J."/>
            <person name="Le Lec M.F."/>
            <person name="Gruber M.A.M."/>
            <person name="Quinn O."/>
            <person name="Lovegrove M."/>
            <person name="Duncan E.J."/>
            <person name="Remnant E.J."/>
            <person name="Van Eeckhoven J."/>
            <person name="Graham B."/>
            <person name="Knapp R.A."/>
            <person name="Langford K.W."/>
            <person name="Kronenberg Z."/>
            <person name="Press M.O."/>
            <person name="Eacker S.M."/>
            <person name="Wilson-Rankin E.E."/>
            <person name="Purcell J."/>
            <person name="Lester P.J."/>
            <person name="Dearden P.K."/>
        </authorList>
    </citation>
    <scope>NUCLEOTIDE SEQUENCE</scope>
    <source>
        <strain evidence="2">Linc-1</strain>
    </source>
</reference>
<comment type="caution">
    <text evidence="2">The sequence shown here is derived from an EMBL/GenBank/DDBJ whole genome shotgun (WGS) entry which is preliminary data.</text>
</comment>